<dbReference type="InterPro" id="IPR052017">
    <property type="entry name" value="TSUP"/>
</dbReference>
<feature type="transmembrane region" description="Helical" evidence="8">
    <location>
        <begin position="188"/>
        <end position="210"/>
    </location>
</feature>
<feature type="transmembrane region" description="Helical" evidence="8">
    <location>
        <begin position="217"/>
        <end position="235"/>
    </location>
</feature>
<feature type="transmembrane region" description="Helical" evidence="8">
    <location>
        <begin position="73"/>
        <end position="91"/>
    </location>
</feature>
<evidence type="ECO:0000256" key="8">
    <source>
        <dbReference type="RuleBase" id="RU363041"/>
    </source>
</evidence>
<dbReference type="AlphaFoldDB" id="A0A942TRU2"/>
<feature type="transmembrane region" description="Helical" evidence="8">
    <location>
        <begin position="161"/>
        <end position="182"/>
    </location>
</feature>
<keyword evidence="5 8" id="KW-0812">Transmembrane</keyword>
<evidence type="ECO:0000256" key="7">
    <source>
        <dbReference type="ARBA" id="ARBA00023136"/>
    </source>
</evidence>
<comment type="caution">
    <text evidence="9">The sequence shown here is derived from an EMBL/GenBank/DDBJ whole genome shotgun (WGS) entry which is preliminary data.</text>
</comment>
<keyword evidence="3" id="KW-0813">Transport</keyword>
<dbReference type="GO" id="GO:0005886">
    <property type="term" value="C:plasma membrane"/>
    <property type="evidence" value="ECO:0007669"/>
    <property type="project" value="UniProtKB-SubCell"/>
</dbReference>
<dbReference type="PANTHER" id="PTHR30269">
    <property type="entry name" value="TRANSMEMBRANE PROTEIN YFCA"/>
    <property type="match status" value="1"/>
</dbReference>
<evidence type="ECO:0000256" key="6">
    <source>
        <dbReference type="ARBA" id="ARBA00022989"/>
    </source>
</evidence>
<keyword evidence="10" id="KW-1185">Reference proteome</keyword>
<dbReference type="EMBL" id="JAGYPJ010000001">
    <property type="protein sequence ID" value="MBS4200977.1"/>
    <property type="molecule type" value="Genomic_DNA"/>
</dbReference>
<feature type="transmembrane region" description="Helical" evidence="8">
    <location>
        <begin position="129"/>
        <end position="149"/>
    </location>
</feature>
<protein>
    <recommendedName>
        <fullName evidence="8">Probable membrane transporter protein</fullName>
    </recommendedName>
</protein>
<evidence type="ECO:0000313" key="9">
    <source>
        <dbReference type="EMBL" id="MBS4200977.1"/>
    </source>
</evidence>
<comment type="similarity">
    <text evidence="2 8">Belongs to the 4-toluene sulfonate uptake permease (TSUP) (TC 2.A.102) family.</text>
</comment>
<dbReference type="PANTHER" id="PTHR30269:SF37">
    <property type="entry name" value="MEMBRANE TRANSPORTER PROTEIN"/>
    <property type="match status" value="1"/>
</dbReference>
<evidence type="ECO:0000256" key="2">
    <source>
        <dbReference type="ARBA" id="ARBA00009142"/>
    </source>
</evidence>
<gene>
    <name evidence="9" type="ORF">KHA93_15170</name>
</gene>
<feature type="transmembrane region" description="Helical" evidence="8">
    <location>
        <begin position="43"/>
        <end position="61"/>
    </location>
</feature>
<keyword evidence="6 8" id="KW-1133">Transmembrane helix</keyword>
<dbReference type="RefSeq" id="WP_213111504.1">
    <property type="nucleotide sequence ID" value="NZ_JAGYPJ010000001.1"/>
</dbReference>
<sequence length="239" mass="26845">MDTFFIFIFIILVASILQTSTGFGFSILATPFLLMIFGAKEAIQINLILSFVISSALIYKIRKDIDYGALKRFIIGSVAGLPIGMIIFLMFDMNKLKFSISIIVLMLTFLLIFKVRISQTEGRDMTTGSLAGLLTTSIGMPGPPLLLYFSGIDSNKEKLRATTLAFYLFIYFISLLIQVIFAGTNKTIWISSGYALPFVIIGMYVGQLLFVKINQRLFRIFTYSILIFTGFYLLVESLK</sequence>
<name>A0A942TRU2_9BACI</name>
<keyword evidence="4 8" id="KW-1003">Cell membrane</keyword>
<evidence type="ECO:0000313" key="10">
    <source>
        <dbReference type="Proteomes" id="UP000682713"/>
    </source>
</evidence>
<dbReference type="Pfam" id="PF01925">
    <property type="entry name" value="TauE"/>
    <property type="match status" value="1"/>
</dbReference>
<dbReference type="Proteomes" id="UP000682713">
    <property type="component" value="Unassembled WGS sequence"/>
</dbReference>
<organism evidence="9 10">
    <name type="scientific">Lederbergia citrisecunda</name>
    <dbReference type="NCBI Taxonomy" id="2833583"/>
    <lineage>
        <taxon>Bacteria</taxon>
        <taxon>Bacillati</taxon>
        <taxon>Bacillota</taxon>
        <taxon>Bacilli</taxon>
        <taxon>Bacillales</taxon>
        <taxon>Bacillaceae</taxon>
        <taxon>Lederbergia</taxon>
    </lineage>
</organism>
<reference evidence="9 10" key="1">
    <citation type="submission" date="2021-05" db="EMBL/GenBank/DDBJ databases">
        <title>Novel Bacillus species.</title>
        <authorList>
            <person name="Liu G."/>
        </authorList>
    </citation>
    <scope>NUCLEOTIDE SEQUENCE [LARGE SCALE GENOMIC DNA]</scope>
    <source>
        <strain evidence="9 10">FJAT-49732</strain>
    </source>
</reference>
<feature type="transmembrane region" description="Helical" evidence="8">
    <location>
        <begin position="98"/>
        <end position="117"/>
    </location>
</feature>
<dbReference type="InterPro" id="IPR002781">
    <property type="entry name" value="TM_pro_TauE-like"/>
</dbReference>
<feature type="transmembrane region" description="Helical" evidence="8">
    <location>
        <begin position="6"/>
        <end position="36"/>
    </location>
</feature>
<comment type="subcellular location">
    <subcellularLocation>
        <location evidence="1 8">Cell membrane</location>
        <topology evidence="1 8">Multi-pass membrane protein</topology>
    </subcellularLocation>
</comment>
<evidence type="ECO:0000256" key="3">
    <source>
        <dbReference type="ARBA" id="ARBA00022448"/>
    </source>
</evidence>
<evidence type="ECO:0000256" key="5">
    <source>
        <dbReference type="ARBA" id="ARBA00022692"/>
    </source>
</evidence>
<keyword evidence="7 8" id="KW-0472">Membrane</keyword>
<evidence type="ECO:0000256" key="1">
    <source>
        <dbReference type="ARBA" id="ARBA00004651"/>
    </source>
</evidence>
<evidence type="ECO:0000256" key="4">
    <source>
        <dbReference type="ARBA" id="ARBA00022475"/>
    </source>
</evidence>
<proteinExistence type="inferred from homology"/>
<accession>A0A942TRU2</accession>